<dbReference type="GO" id="GO:0003676">
    <property type="term" value="F:nucleic acid binding"/>
    <property type="evidence" value="ECO:0007669"/>
    <property type="project" value="InterPro"/>
</dbReference>
<evidence type="ECO:0000313" key="2">
    <source>
        <dbReference type="EMBL" id="GAG94406.1"/>
    </source>
</evidence>
<dbReference type="Gene3D" id="1.10.150.20">
    <property type="entry name" value="5' to 3' exonuclease, C-terminal subdomain"/>
    <property type="match status" value="1"/>
</dbReference>
<dbReference type="PANTHER" id="PTHR10133">
    <property type="entry name" value="DNA POLYMERASE I"/>
    <property type="match status" value="1"/>
</dbReference>
<dbReference type="PANTHER" id="PTHR10133:SF27">
    <property type="entry name" value="DNA POLYMERASE NU"/>
    <property type="match status" value="1"/>
</dbReference>
<organism evidence="2">
    <name type="scientific">marine sediment metagenome</name>
    <dbReference type="NCBI Taxonomy" id="412755"/>
    <lineage>
        <taxon>unclassified sequences</taxon>
        <taxon>metagenomes</taxon>
        <taxon>ecological metagenomes</taxon>
    </lineage>
</organism>
<dbReference type="EMBL" id="BART01028879">
    <property type="protein sequence ID" value="GAG94406.1"/>
    <property type="molecule type" value="Genomic_DNA"/>
</dbReference>
<accession>X1DDA7</accession>
<comment type="caution">
    <text evidence="2">The sequence shown here is derived from an EMBL/GenBank/DDBJ whole genome shotgun (WGS) entry which is preliminary data.</text>
</comment>
<name>X1DDA7_9ZZZZ</name>
<dbReference type="GO" id="GO:0006261">
    <property type="term" value="P:DNA-templated DNA replication"/>
    <property type="evidence" value="ECO:0007669"/>
    <property type="project" value="InterPro"/>
</dbReference>
<dbReference type="CDD" id="cd06139">
    <property type="entry name" value="DNA_polA_I_Ecoli_like_exo"/>
    <property type="match status" value="1"/>
</dbReference>
<dbReference type="Gene3D" id="3.30.420.10">
    <property type="entry name" value="Ribonuclease H-like superfamily/Ribonuclease H"/>
    <property type="match status" value="1"/>
</dbReference>
<dbReference type="InterPro" id="IPR002562">
    <property type="entry name" value="3'-5'_exonuclease_dom"/>
</dbReference>
<dbReference type="InterPro" id="IPR012337">
    <property type="entry name" value="RNaseH-like_sf"/>
</dbReference>
<dbReference type="Pfam" id="PF01612">
    <property type="entry name" value="DNA_pol_A_exo1"/>
    <property type="match status" value="1"/>
</dbReference>
<reference evidence="2" key="1">
    <citation type="journal article" date="2014" name="Front. Microbiol.">
        <title>High frequency of phylogenetically diverse reductive dehalogenase-homologous genes in deep subseafloor sedimentary metagenomes.</title>
        <authorList>
            <person name="Kawai M."/>
            <person name="Futagami T."/>
            <person name="Toyoda A."/>
            <person name="Takaki Y."/>
            <person name="Nishi S."/>
            <person name="Hori S."/>
            <person name="Arai W."/>
            <person name="Tsubouchi T."/>
            <person name="Morono Y."/>
            <person name="Uchiyama I."/>
            <person name="Ito T."/>
            <person name="Fujiyama A."/>
            <person name="Inagaki F."/>
            <person name="Takami H."/>
        </authorList>
    </citation>
    <scope>NUCLEOTIDE SEQUENCE</scope>
    <source>
        <strain evidence="2">Expedition CK06-06</strain>
    </source>
</reference>
<feature type="non-terminal residue" evidence="2">
    <location>
        <position position="1"/>
    </location>
</feature>
<feature type="non-terminal residue" evidence="2">
    <location>
        <position position="270"/>
    </location>
</feature>
<dbReference type="AlphaFoldDB" id="X1DDA7"/>
<proteinExistence type="predicted"/>
<dbReference type="InterPro" id="IPR036397">
    <property type="entry name" value="RNaseH_sf"/>
</dbReference>
<dbReference type="GO" id="GO:0006302">
    <property type="term" value="P:double-strand break repair"/>
    <property type="evidence" value="ECO:0007669"/>
    <property type="project" value="TreeGrafter"/>
</dbReference>
<dbReference type="SMART" id="SM00474">
    <property type="entry name" value="35EXOc"/>
    <property type="match status" value="1"/>
</dbReference>
<sequence>IYKNIDKLQPRLQKLLKGKQGKAELAKELVTIKTNIPIEFDLQKCALHDFDRTKAVKIFQELEFKSLLPKLPTPAETAQKSLFGVSTAPAEKTRKVEGNYQIIGSEKQLSELIPKLKKSKGFVIDIETDQLDAVTSRIIGLSFSYKEKQAFYLPFTTEKDAKDNLKKLKAVLENPKIPKYGHNLKYDYMVLKRYGVELAPIAFDTMIASYLLNPQTRVHKLDQLAFVELGHEMIPITELIGTSKKQKLLSEVPVKKQPFIHAKMLTLVLG</sequence>
<dbReference type="InterPro" id="IPR036279">
    <property type="entry name" value="5-3_exonuclease_C_sf"/>
</dbReference>
<dbReference type="GO" id="GO:0003887">
    <property type="term" value="F:DNA-directed DNA polymerase activity"/>
    <property type="evidence" value="ECO:0007669"/>
    <property type="project" value="InterPro"/>
</dbReference>
<gene>
    <name evidence="2" type="ORF">S01H4_50808</name>
</gene>
<protein>
    <recommendedName>
        <fullName evidence="1">3'-5' exonuclease domain-containing protein</fullName>
    </recommendedName>
</protein>
<dbReference type="SUPFAM" id="SSF47807">
    <property type="entry name" value="5' to 3' exonuclease, C-terminal subdomain"/>
    <property type="match status" value="1"/>
</dbReference>
<dbReference type="SUPFAM" id="SSF53098">
    <property type="entry name" value="Ribonuclease H-like"/>
    <property type="match status" value="1"/>
</dbReference>
<dbReference type="GO" id="GO:0008408">
    <property type="term" value="F:3'-5' exonuclease activity"/>
    <property type="evidence" value="ECO:0007669"/>
    <property type="project" value="InterPro"/>
</dbReference>
<evidence type="ECO:0000259" key="1">
    <source>
        <dbReference type="SMART" id="SM00474"/>
    </source>
</evidence>
<dbReference type="InterPro" id="IPR002298">
    <property type="entry name" value="DNA_polymerase_A"/>
</dbReference>
<feature type="domain" description="3'-5' exonuclease" evidence="1">
    <location>
        <begin position="100"/>
        <end position="269"/>
    </location>
</feature>